<accession>A0ABT6XI46</accession>
<comment type="caution">
    <text evidence="1">The sequence shown here is derived from an EMBL/GenBank/DDBJ whole genome shotgun (WGS) entry which is preliminary data.</text>
</comment>
<evidence type="ECO:0000313" key="1">
    <source>
        <dbReference type="EMBL" id="MDI9239716.1"/>
    </source>
</evidence>
<protein>
    <submittedName>
        <fullName evidence="1">DUF2939 domain-containing protein</fullName>
    </submittedName>
</protein>
<sequence length="187" mass="19631">MKKWIALLVVVAIALVGWIAAGPFMTVNAIREAIAAEDTAALQAHVDFPAVRSSLRAQVEDAIARKAGVDVQRNPLGAIALGLANTAAGGIVDTLATPAGIGAVLQGRGLLHRISGGGIRTDDSYAHQPPPDPLRDAKYRFESPSRFTATVLTADGDPVVFVLKREGLRWKLADIRLPLEALLAGSA</sequence>
<reference evidence="1 2" key="1">
    <citation type="submission" date="2023-05" db="EMBL/GenBank/DDBJ databases">
        <title>Lysobacter sp. strain LF1 Genome sequencing and assembly.</title>
        <authorList>
            <person name="Jung Y."/>
        </authorList>
    </citation>
    <scope>NUCLEOTIDE SEQUENCE [LARGE SCALE GENOMIC DNA]</scope>
    <source>
        <strain evidence="1 2">LF1</strain>
    </source>
</reference>
<dbReference type="InterPro" id="IPR021330">
    <property type="entry name" value="DUF2939"/>
</dbReference>
<keyword evidence="2" id="KW-1185">Reference proteome</keyword>
<dbReference type="Pfam" id="PF11159">
    <property type="entry name" value="DUF2939"/>
    <property type="match status" value="1"/>
</dbReference>
<dbReference type="EMBL" id="JASGBI010000001">
    <property type="protein sequence ID" value="MDI9239716.1"/>
    <property type="molecule type" value="Genomic_DNA"/>
</dbReference>
<proteinExistence type="predicted"/>
<organism evidence="1 2">
    <name type="scientific">Lysobacter stagni</name>
    <dbReference type="NCBI Taxonomy" id="3045172"/>
    <lineage>
        <taxon>Bacteria</taxon>
        <taxon>Pseudomonadati</taxon>
        <taxon>Pseudomonadota</taxon>
        <taxon>Gammaproteobacteria</taxon>
        <taxon>Lysobacterales</taxon>
        <taxon>Lysobacteraceae</taxon>
        <taxon>Lysobacter</taxon>
    </lineage>
</organism>
<name>A0ABT6XI46_9GAMM</name>
<dbReference type="RefSeq" id="WP_283213087.1">
    <property type="nucleotide sequence ID" value="NZ_JASGBI010000001.1"/>
</dbReference>
<gene>
    <name evidence="1" type="ORF">QLQ15_12460</name>
</gene>
<evidence type="ECO:0000313" key="2">
    <source>
        <dbReference type="Proteomes" id="UP001321580"/>
    </source>
</evidence>
<dbReference type="Proteomes" id="UP001321580">
    <property type="component" value="Unassembled WGS sequence"/>
</dbReference>